<dbReference type="GO" id="GO:0005829">
    <property type="term" value="C:cytosol"/>
    <property type="evidence" value="ECO:0007669"/>
    <property type="project" value="TreeGrafter"/>
</dbReference>
<dbReference type="EMBL" id="AP017368">
    <property type="protein sequence ID" value="BAV91772.1"/>
    <property type="molecule type" value="Genomic_DNA"/>
</dbReference>
<reference evidence="2 3" key="1">
    <citation type="journal article" date="2017" name="ISME J.">
        <title>Genome of 'Ca. Desulfovibrio trichonymphae', an H2-oxidizing bacterium in a tripartite symbiotic system within a protist cell in the termite gut.</title>
        <authorList>
            <person name="Kuwahara H."/>
            <person name="Yuki M."/>
            <person name="Izawa K."/>
            <person name="Ohkuma M."/>
            <person name="Hongoh Y."/>
        </authorList>
    </citation>
    <scope>NUCLEOTIDE SEQUENCE [LARGE SCALE GENOMIC DNA]</scope>
    <source>
        <strain evidence="2 3">Rs-N31</strain>
    </source>
</reference>
<keyword evidence="1" id="KW-0238">DNA-binding</keyword>
<keyword evidence="3" id="KW-1185">Reference proteome</keyword>
<dbReference type="Proteomes" id="UP000242645">
    <property type="component" value="Chromosome"/>
</dbReference>
<evidence type="ECO:0000256" key="1">
    <source>
        <dbReference type="ARBA" id="ARBA00023125"/>
    </source>
</evidence>
<dbReference type="Pfam" id="PF02082">
    <property type="entry name" value="Rrf2"/>
    <property type="match status" value="1"/>
</dbReference>
<organism evidence="2 3">
    <name type="scientific">Candidatus Desulfovibrio trichonymphae</name>
    <dbReference type="NCBI Taxonomy" id="1725232"/>
    <lineage>
        <taxon>Bacteria</taxon>
        <taxon>Pseudomonadati</taxon>
        <taxon>Thermodesulfobacteriota</taxon>
        <taxon>Desulfovibrionia</taxon>
        <taxon>Desulfovibrionales</taxon>
        <taxon>Desulfovibrionaceae</taxon>
        <taxon>Desulfovibrio</taxon>
    </lineage>
</organism>
<dbReference type="GO" id="GO:0003677">
    <property type="term" value="F:DNA binding"/>
    <property type="evidence" value="ECO:0007669"/>
    <property type="project" value="UniProtKB-KW"/>
</dbReference>
<dbReference type="InterPro" id="IPR036388">
    <property type="entry name" value="WH-like_DNA-bd_sf"/>
</dbReference>
<dbReference type="Gene3D" id="1.10.10.10">
    <property type="entry name" value="Winged helix-like DNA-binding domain superfamily/Winged helix DNA-binding domain"/>
    <property type="match status" value="1"/>
</dbReference>
<dbReference type="GO" id="GO:0003700">
    <property type="term" value="F:DNA-binding transcription factor activity"/>
    <property type="evidence" value="ECO:0007669"/>
    <property type="project" value="TreeGrafter"/>
</dbReference>
<evidence type="ECO:0000313" key="2">
    <source>
        <dbReference type="EMBL" id="BAV91772.1"/>
    </source>
</evidence>
<name>A0A1J1DV94_9BACT</name>
<dbReference type="PROSITE" id="PS51197">
    <property type="entry name" value="HTH_RRF2_2"/>
    <property type="match status" value="1"/>
</dbReference>
<dbReference type="OrthoDB" id="9800519at2"/>
<gene>
    <name evidence="2" type="primary">rrf2</name>
    <name evidence="2" type="ORF">RSDT_0260</name>
</gene>
<evidence type="ECO:0000313" key="3">
    <source>
        <dbReference type="Proteomes" id="UP000242645"/>
    </source>
</evidence>
<dbReference type="PANTHER" id="PTHR33221:SF5">
    <property type="entry name" value="HTH-TYPE TRANSCRIPTIONAL REGULATOR ISCR"/>
    <property type="match status" value="1"/>
</dbReference>
<proteinExistence type="predicted"/>
<dbReference type="NCBIfam" id="TIGR00738">
    <property type="entry name" value="rrf2_super"/>
    <property type="match status" value="1"/>
</dbReference>
<dbReference type="SUPFAM" id="SSF46785">
    <property type="entry name" value="Winged helix' DNA-binding domain"/>
    <property type="match status" value="1"/>
</dbReference>
<accession>A0A1J1DV94</accession>
<dbReference type="PANTHER" id="PTHR33221">
    <property type="entry name" value="WINGED HELIX-TURN-HELIX TRANSCRIPTIONAL REGULATOR, RRF2 FAMILY"/>
    <property type="match status" value="1"/>
</dbReference>
<dbReference type="KEGG" id="dtr:RSDT_0260"/>
<sequence length="146" mass="16115">MGVSLKCQYGLRALFELARRHGNGLVRISEIAEIQAIPERFLENILNQLRHGGFVESRRGKGGGFTLAKTPSGITVGDIIRFIDGSIYNIGCDGDAPLHKCRLKGNCIFLPVWREAKTAVEEVYNSKSLQYLVDADADVTLSDYSI</sequence>
<protein>
    <submittedName>
        <fullName evidence="2">Rrf2 family transcriptional regulator</fullName>
    </submittedName>
</protein>
<dbReference type="InterPro" id="IPR000944">
    <property type="entry name" value="Tscrpt_reg_Rrf2"/>
</dbReference>
<dbReference type="AlphaFoldDB" id="A0A1J1DV94"/>
<dbReference type="InterPro" id="IPR036390">
    <property type="entry name" value="WH_DNA-bd_sf"/>
</dbReference>